<proteinExistence type="predicted"/>
<keyword evidence="1" id="KW-0040">ANK repeat</keyword>
<dbReference type="Proteomes" id="UP001642409">
    <property type="component" value="Unassembled WGS sequence"/>
</dbReference>
<protein>
    <submittedName>
        <fullName evidence="2">Ankyrin repeat-containing protein</fullName>
    </submittedName>
    <submittedName>
        <fullName evidence="3">Ankyrin_repeat-containing protein</fullName>
    </submittedName>
</protein>
<evidence type="ECO:0000313" key="3">
    <source>
        <dbReference type="EMBL" id="CAL6014361.1"/>
    </source>
</evidence>
<dbReference type="PANTHER" id="PTHR24120:SF4">
    <property type="entry name" value="GH07239P"/>
    <property type="match status" value="1"/>
</dbReference>
<evidence type="ECO:0000256" key="1">
    <source>
        <dbReference type="PROSITE-ProRule" id="PRU00023"/>
    </source>
</evidence>
<reference evidence="2" key="1">
    <citation type="submission" date="2023-06" db="EMBL/GenBank/DDBJ databases">
        <authorList>
            <person name="Kurt Z."/>
        </authorList>
    </citation>
    <scope>NUCLEOTIDE SEQUENCE</scope>
</reference>
<comment type="caution">
    <text evidence="2">The sequence shown here is derived from an EMBL/GenBank/DDBJ whole genome shotgun (WGS) entry which is preliminary data.</text>
</comment>
<dbReference type="PROSITE" id="PS50297">
    <property type="entry name" value="ANK_REP_REGION"/>
    <property type="match status" value="1"/>
</dbReference>
<organism evidence="2">
    <name type="scientific">Hexamita inflata</name>
    <dbReference type="NCBI Taxonomy" id="28002"/>
    <lineage>
        <taxon>Eukaryota</taxon>
        <taxon>Metamonada</taxon>
        <taxon>Diplomonadida</taxon>
        <taxon>Hexamitidae</taxon>
        <taxon>Hexamitinae</taxon>
        <taxon>Hexamita</taxon>
    </lineage>
</organism>
<feature type="repeat" description="ANK" evidence="1">
    <location>
        <begin position="327"/>
        <end position="348"/>
    </location>
</feature>
<name>A0AA86PHX2_9EUKA</name>
<sequence>MLQWFQAAATNNSQYIEQNIETYQNAVDQYGRTALMIAALRRSNKVVQQLAEAESKVQTKEGFTALMIAAGCQNEKAVSILAPFEAGIVSKQNVSALMCAASVGATDTFKALKSELGLQNSKGQTALMIAAAQGYDECVEQLKKKEYKISDATSKNAMMYAASSGKFQIIEQLLKNYTFKTTDQKGWTALRYAFSALDNLNDIQDDEVAQGFAQSCLKCIQLLMDEEKDYRNENDQLTTLMLCAIYGGVSMIPSLQSQFKVQDTDGNTALMHAARLGQIEVLTALLPHEQKLTNDKGMTALMVAAENSQFDAVKLLFDSEKSILDKEQNTPLHYAALSGDEEVINFLLPHYIGKQNVSGVTALMNYIQRGHVNFAKFADEFSIYTKTNLTPLMVAAQSDAPLESFISQKNLRDDSDWNATIHAAAHDSLQAFRQLLFIESQKYKSQPQPIFTAAELGSVKILKLISDGSRMSRSDYLNLELQSKEQRILQSFLKAKTKNLVKYPDGLNALEIAVQVQNSNAVRILGYCIQERDENGITPLMMMCQFDCALDKQAIKVMVERFAGQALKKDYAGLPQGATALMIAAGMNVENTQIIEELAKYEKDYLDSKGQKAIDYAKGSDRTELFTLLQ</sequence>
<dbReference type="InterPro" id="IPR002110">
    <property type="entry name" value="Ankyrin_rpt"/>
</dbReference>
<dbReference type="InterPro" id="IPR036770">
    <property type="entry name" value="Ankyrin_rpt-contain_sf"/>
</dbReference>
<dbReference type="AlphaFoldDB" id="A0AA86PHX2"/>
<dbReference type="EMBL" id="CATOUU010000656">
    <property type="protein sequence ID" value="CAI9938721.1"/>
    <property type="molecule type" value="Genomic_DNA"/>
</dbReference>
<accession>A0AA86PHX2</accession>
<dbReference type="EMBL" id="CAXDID020000070">
    <property type="protein sequence ID" value="CAL6014361.1"/>
    <property type="molecule type" value="Genomic_DNA"/>
</dbReference>
<dbReference type="Gene3D" id="1.25.40.20">
    <property type="entry name" value="Ankyrin repeat-containing domain"/>
    <property type="match status" value="4"/>
</dbReference>
<gene>
    <name evidence="3" type="ORF">HINF_LOCUS24236</name>
    <name evidence="2" type="ORF">HINF_LOCUS26366</name>
</gene>
<dbReference type="PROSITE" id="PS50088">
    <property type="entry name" value="ANK_REPEAT"/>
    <property type="match status" value="1"/>
</dbReference>
<dbReference type="Pfam" id="PF12796">
    <property type="entry name" value="Ank_2"/>
    <property type="match status" value="3"/>
</dbReference>
<dbReference type="SUPFAM" id="SSF48403">
    <property type="entry name" value="Ankyrin repeat"/>
    <property type="match status" value="3"/>
</dbReference>
<dbReference type="SMART" id="SM00248">
    <property type="entry name" value="ANK"/>
    <property type="match status" value="12"/>
</dbReference>
<evidence type="ECO:0000313" key="2">
    <source>
        <dbReference type="EMBL" id="CAI9938721.1"/>
    </source>
</evidence>
<evidence type="ECO:0000313" key="4">
    <source>
        <dbReference type="Proteomes" id="UP001642409"/>
    </source>
</evidence>
<reference evidence="3 4" key="2">
    <citation type="submission" date="2024-07" db="EMBL/GenBank/DDBJ databases">
        <authorList>
            <person name="Akdeniz Z."/>
        </authorList>
    </citation>
    <scope>NUCLEOTIDE SEQUENCE [LARGE SCALE GENOMIC DNA]</scope>
</reference>
<keyword evidence="4" id="KW-1185">Reference proteome</keyword>
<dbReference type="PANTHER" id="PTHR24120">
    <property type="entry name" value="GH07239P"/>
    <property type="match status" value="1"/>
</dbReference>
<dbReference type="Pfam" id="PF00023">
    <property type="entry name" value="Ank"/>
    <property type="match status" value="1"/>
</dbReference>